<dbReference type="Proteomes" id="UP000236146">
    <property type="component" value="Unassembled WGS sequence"/>
</dbReference>
<dbReference type="AlphaFoldDB" id="A0A2K1STM2"/>
<accession>A0A2K1STM2</accession>
<organism evidence="1 2">
    <name type="scientific">Gardnerella vaginalis</name>
    <dbReference type="NCBI Taxonomy" id="2702"/>
    <lineage>
        <taxon>Bacteria</taxon>
        <taxon>Bacillati</taxon>
        <taxon>Actinomycetota</taxon>
        <taxon>Actinomycetes</taxon>
        <taxon>Bifidobacteriales</taxon>
        <taxon>Bifidobacteriaceae</taxon>
        <taxon>Gardnerella</taxon>
    </lineage>
</organism>
<sequence>MKAHCAFNFEQAHAPNCFRARNAALKQVVALVILIPHRQSHTLAFNASEDVSADPHGIAVRLIWHVKRTVLHN</sequence>
<evidence type="ECO:0000313" key="1">
    <source>
        <dbReference type="EMBL" id="PNS42846.1"/>
    </source>
</evidence>
<comment type="caution">
    <text evidence="1">The sequence shown here is derived from an EMBL/GenBank/DDBJ whole genome shotgun (WGS) entry which is preliminary data.</text>
</comment>
<gene>
    <name evidence="1" type="ORF">BFS05_05965</name>
</gene>
<reference evidence="1 2" key="1">
    <citation type="submission" date="2016-10" db="EMBL/GenBank/DDBJ databases">
        <authorList>
            <person name="Varghese N."/>
        </authorList>
    </citation>
    <scope>NUCLEOTIDE SEQUENCE [LARGE SCALE GENOMIC DNA]</scope>
    <source>
        <strain evidence="1 2">KA00225</strain>
    </source>
</reference>
<evidence type="ECO:0000313" key="2">
    <source>
        <dbReference type="Proteomes" id="UP000236146"/>
    </source>
</evidence>
<name>A0A2K1STM2_GARVA</name>
<dbReference type="EMBL" id="MNLH01000008">
    <property type="protein sequence ID" value="PNS42846.1"/>
    <property type="molecule type" value="Genomic_DNA"/>
</dbReference>
<proteinExistence type="predicted"/>
<protein>
    <submittedName>
        <fullName evidence="1">Uncharacterized protein</fullName>
    </submittedName>
</protein>